<dbReference type="AlphaFoldDB" id="A0A9J6PNG0"/>
<dbReference type="PANTHER" id="PTHR43792">
    <property type="entry name" value="GNAT FAMILY, PUTATIVE (AFU_ORTHOLOGUE AFUA_3G00765)-RELATED-RELATED"/>
    <property type="match status" value="1"/>
</dbReference>
<dbReference type="GO" id="GO:0008999">
    <property type="term" value="F:protein-N-terminal-alanine acetyltransferase activity"/>
    <property type="evidence" value="ECO:0007669"/>
    <property type="project" value="TreeGrafter"/>
</dbReference>
<dbReference type="PANTHER" id="PTHR43792:SF8">
    <property type="entry name" value="[RIBOSOMAL PROTEIN US5]-ALANINE N-ACETYLTRANSFERASE"/>
    <property type="match status" value="1"/>
</dbReference>
<dbReference type="InterPro" id="IPR051531">
    <property type="entry name" value="N-acetyltransferase"/>
</dbReference>
<comment type="caution">
    <text evidence="5">The sequence shown here is derived from an EMBL/GenBank/DDBJ whole genome shotgun (WGS) entry which is preliminary data.</text>
</comment>
<dbReference type="Pfam" id="PF13302">
    <property type="entry name" value="Acetyltransf_3"/>
    <property type="match status" value="1"/>
</dbReference>
<dbReference type="EMBL" id="JAMZFT010000003">
    <property type="protein sequence ID" value="MCP1337602.1"/>
    <property type="molecule type" value="Genomic_DNA"/>
</dbReference>
<evidence type="ECO:0000313" key="5">
    <source>
        <dbReference type="EMBL" id="MCP1337602.1"/>
    </source>
</evidence>
<evidence type="ECO:0000259" key="4">
    <source>
        <dbReference type="Pfam" id="PF13302"/>
    </source>
</evidence>
<protein>
    <submittedName>
        <fullName evidence="5">GNAT family N-acetyltransferase</fullName>
    </submittedName>
</protein>
<name>A0A9J6PNG0_9PROT</name>
<evidence type="ECO:0000256" key="1">
    <source>
        <dbReference type="ARBA" id="ARBA00022679"/>
    </source>
</evidence>
<evidence type="ECO:0000313" key="6">
    <source>
        <dbReference type="Proteomes" id="UP001055804"/>
    </source>
</evidence>
<dbReference type="GO" id="GO:0005737">
    <property type="term" value="C:cytoplasm"/>
    <property type="evidence" value="ECO:0007669"/>
    <property type="project" value="TreeGrafter"/>
</dbReference>
<dbReference type="RefSeq" id="WP_269333565.1">
    <property type="nucleotide sequence ID" value="NZ_JAMZFT010000003.1"/>
</dbReference>
<dbReference type="InterPro" id="IPR016181">
    <property type="entry name" value="Acyl_CoA_acyltransferase"/>
</dbReference>
<reference evidence="5" key="1">
    <citation type="submission" date="2022-06" db="EMBL/GenBank/DDBJ databases">
        <title>Isolation and Genomics of Futiania mangrovii gen. nov., sp. nov., a Rare and Metabolically-versatile member in the Class Alphaproteobacteria.</title>
        <authorList>
            <person name="Liu L."/>
            <person name="Huang W.-C."/>
            <person name="Pan J."/>
            <person name="Li J."/>
            <person name="Huang Y."/>
            <person name="Du H."/>
            <person name="Liu Y."/>
            <person name="Li M."/>
        </authorList>
    </citation>
    <scope>NUCLEOTIDE SEQUENCE</scope>
    <source>
        <strain evidence="5">FT118</strain>
    </source>
</reference>
<dbReference type="Gene3D" id="3.40.630.30">
    <property type="match status" value="1"/>
</dbReference>
<dbReference type="SUPFAM" id="SSF55729">
    <property type="entry name" value="Acyl-CoA N-acyltransferases (Nat)"/>
    <property type="match status" value="1"/>
</dbReference>
<evidence type="ECO:0000256" key="3">
    <source>
        <dbReference type="ARBA" id="ARBA00038502"/>
    </source>
</evidence>
<accession>A0A9J6PNG0</accession>
<proteinExistence type="inferred from homology"/>
<keyword evidence="2" id="KW-0012">Acyltransferase</keyword>
<keyword evidence="1" id="KW-0808">Transferase</keyword>
<dbReference type="Proteomes" id="UP001055804">
    <property type="component" value="Unassembled WGS sequence"/>
</dbReference>
<dbReference type="InterPro" id="IPR000182">
    <property type="entry name" value="GNAT_dom"/>
</dbReference>
<gene>
    <name evidence="5" type="ORF">NJQ99_14360</name>
</gene>
<feature type="domain" description="N-acetyltransferase" evidence="4">
    <location>
        <begin position="20"/>
        <end position="167"/>
    </location>
</feature>
<comment type="similarity">
    <text evidence="3">Belongs to the acetyltransferase family. RimJ subfamily.</text>
</comment>
<keyword evidence="6" id="KW-1185">Reference proteome</keyword>
<evidence type="ECO:0000256" key="2">
    <source>
        <dbReference type="ARBA" id="ARBA00023315"/>
    </source>
</evidence>
<organism evidence="5 6">
    <name type="scientific">Futiania mangrovi</name>
    <dbReference type="NCBI Taxonomy" id="2959716"/>
    <lineage>
        <taxon>Bacteria</taxon>
        <taxon>Pseudomonadati</taxon>
        <taxon>Pseudomonadota</taxon>
        <taxon>Alphaproteobacteria</taxon>
        <taxon>Futianiales</taxon>
        <taxon>Futianiaceae</taxon>
        <taxon>Futiania</taxon>
    </lineage>
</organism>
<sequence length="200" mass="22653">MALLRGFGRTDVEPVLETDRLALRPPEAADYASWAAIRRESRAFLQPWEPLWPVDDLTRMGYRRRLKRIQKDQREGTAFTFLLFLRTGRTGDVLGGITLGNIRRGVAQSGSLGYWMGERHAGQGYMGEAVDAVLAFAFADLDLHRVEAACLPANEVSRMLLLRRGFTWEGHARQYLKIAGEWRDHHLFARLASDDPRGTA</sequence>